<name>A0A7I8DAE3_9BACL</name>
<dbReference type="Pfam" id="PF00107">
    <property type="entry name" value="ADH_zinc_N"/>
    <property type="match status" value="1"/>
</dbReference>
<dbReference type="InterPro" id="IPR013154">
    <property type="entry name" value="ADH-like_N"/>
</dbReference>
<protein>
    <submittedName>
        <fullName evidence="2">Alcohol dehydrogenase</fullName>
    </submittedName>
</protein>
<feature type="domain" description="Enoyl reductase (ER)" evidence="1">
    <location>
        <begin position="10"/>
        <end position="323"/>
    </location>
</feature>
<dbReference type="InterPro" id="IPR051397">
    <property type="entry name" value="Zn-ADH-like_protein"/>
</dbReference>
<dbReference type="InterPro" id="IPR011032">
    <property type="entry name" value="GroES-like_sf"/>
</dbReference>
<dbReference type="KEGG" id="eff:skT53_20500"/>
<dbReference type="InterPro" id="IPR020843">
    <property type="entry name" value="ER"/>
</dbReference>
<dbReference type="GO" id="GO:0008270">
    <property type="term" value="F:zinc ion binding"/>
    <property type="evidence" value="ECO:0007669"/>
    <property type="project" value="InterPro"/>
</dbReference>
<dbReference type="InterPro" id="IPR002364">
    <property type="entry name" value="Quin_OxRdtase/zeta-crystal_CS"/>
</dbReference>
<dbReference type="Proteomes" id="UP000593802">
    <property type="component" value="Chromosome"/>
</dbReference>
<dbReference type="InterPro" id="IPR047618">
    <property type="entry name" value="QOR-like"/>
</dbReference>
<sequence length="325" mass="34634">MKAVRFHRNGGSEVLQYEEVERPTPDSGEVLIEVKACGVNYADISRRYGRYVLPTPLPFTPGLEVAGIVKEVGPSVDEKWVGQPVATLLHGGGGYAEYAIADANGLIPVPAGLDFSKAVALPLQGLTAYHVLTTSGHLKQGETVLVHAAAGGVGLLSVQLAKKFGASKVIGTASTAEKRELAKQSGAEVTIDYTKEDWPQQVLDVTNGKGVDIILEMVGGEMIQQNLKCLADYGRMVVFGAASGQRGTLVPNQLMAKNQTVTGFFLSKLMEDPNRYQPSMAELLKWATSGELNVQIGGVYPLAEAANVQDLMEGRQTTGKLVLVP</sequence>
<dbReference type="CDD" id="cd05286">
    <property type="entry name" value="QOR2"/>
    <property type="match status" value="1"/>
</dbReference>
<dbReference type="InterPro" id="IPR036291">
    <property type="entry name" value="NAD(P)-bd_dom_sf"/>
</dbReference>
<dbReference type="GO" id="GO:0003960">
    <property type="term" value="F:quinone reductase (NADPH) activity"/>
    <property type="evidence" value="ECO:0007669"/>
    <property type="project" value="InterPro"/>
</dbReference>
<dbReference type="Pfam" id="PF08240">
    <property type="entry name" value="ADH_N"/>
    <property type="match status" value="1"/>
</dbReference>
<dbReference type="PANTHER" id="PTHR43677:SF4">
    <property type="entry name" value="QUINONE OXIDOREDUCTASE-LIKE PROTEIN 2"/>
    <property type="match status" value="1"/>
</dbReference>
<dbReference type="PROSITE" id="PS01162">
    <property type="entry name" value="QOR_ZETA_CRYSTAL"/>
    <property type="match status" value="1"/>
</dbReference>
<reference evidence="2 3" key="1">
    <citation type="submission" date="2020-08" db="EMBL/GenBank/DDBJ databases">
        <title>Complete Genome Sequence of Effusibacillus dendaii Strain skT53, Isolated from Farmland soil.</title>
        <authorList>
            <person name="Konishi T."/>
            <person name="Kawasaki H."/>
        </authorList>
    </citation>
    <scope>NUCLEOTIDE SEQUENCE [LARGE SCALE GENOMIC DNA]</scope>
    <source>
        <strain evidence="3">skT53</strain>
    </source>
</reference>
<evidence type="ECO:0000313" key="2">
    <source>
        <dbReference type="EMBL" id="BCJ87065.1"/>
    </source>
</evidence>
<organism evidence="2 3">
    <name type="scientific">Effusibacillus dendaii</name>
    <dbReference type="NCBI Taxonomy" id="2743772"/>
    <lineage>
        <taxon>Bacteria</taxon>
        <taxon>Bacillati</taxon>
        <taxon>Bacillota</taxon>
        <taxon>Bacilli</taxon>
        <taxon>Bacillales</taxon>
        <taxon>Alicyclobacillaceae</taxon>
        <taxon>Effusibacillus</taxon>
    </lineage>
</organism>
<dbReference type="SUPFAM" id="SSF51735">
    <property type="entry name" value="NAD(P)-binding Rossmann-fold domains"/>
    <property type="match status" value="1"/>
</dbReference>
<proteinExistence type="predicted"/>
<dbReference type="EMBL" id="AP023366">
    <property type="protein sequence ID" value="BCJ87065.1"/>
    <property type="molecule type" value="Genomic_DNA"/>
</dbReference>
<evidence type="ECO:0000259" key="1">
    <source>
        <dbReference type="SMART" id="SM00829"/>
    </source>
</evidence>
<dbReference type="SMART" id="SM00829">
    <property type="entry name" value="PKS_ER"/>
    <property type="match status" value="1"/>
</dbReference>
<gene>
    <name evidence="2" type="ORF">skT53_20500</name>
</gene>
<accession>A0A7I8DAE3</accession>
<dbReference type="RefSeq" id="WP_200756699.1">
    <property type="nucleotide sequence ID" value="NZ_AP023366.1"/>
</dbReference>
<dbReference type="Gene3D" id="3.40.50.720">
    <property type="entry name" value="NAD(P)-binding Rossmann-like Domain"/>
    <property type="match status" value="1"/>
</dbReference>
<dbReference type="SUPFAM" id="SSF50129">
    <property type="entry name" value="GroES-like"/>
    <property type="match status" value="1"/>
</dbReference>
<keyword evidence="3" id="KW-1185">Reference proteome</keyword>
<dbReference type="AlphaFoldDB" id="A0A7I8DAE3"/>
<dbReference type="InterPro" id="IPR013149">
    <property type="entry name" value="ADH-like_C"/>
</dbReference>
<dbReference type="PANTHER" id="PTHR43677">
    <property type="entry name" value="SHORT-CHAIN DEHYDROGENASE/REDUCTASE"/>
    <property type="match status" value="1"/>
</dbReference>
<dbReference type="Gene3D" id="3.90.180.10">
    <property type="entry name" value="Medium-chain alcohol dehydrogenases, catalytic domain"/>
    <property type="match status" value="1"/>
</dbReference>
<evidence type="ECO:0000313" key="3">
    <source>
        <dbReference type="Proteomes" id="UP000593802"/>
    </source>
</evidence>